<dbReference type="Proteomes" id="UP000694556">
    <property type="component" value="Chromosome 4"/>
</dbReference>
<proteinExistence type="inferred from homology"/>
<feature type="chain" id="PRO_5034114827" description="Progonadoliberin" evidence="8">
    <location>
        <begin position="24"/>
        <end position="71"/>
    </location>
</feature>
<comment type="subcellular location">
    <subcellularLocation>
        <location evidence="1 6">Secreted</location>
    </subcellularLocation>
</comment>
<reference evidence="9" key="3">
    <citation type="submission" date="2025-09" db="UniProtKB">
        <authorList>
            <consortium name="Ensembl"/>
        </authorList>
    </citation>
    <scope>IDENTIFICATION</scope>
</reference>
<comment type="function">
    <text evidence="6">Stimulates the secretion of gonadotropins.</text>
</comment>
<evidence type="ECO:0000256" key="2">
    <source>
        <dbReference type="ARBA" id="ARBA00010968"/>
    </source>
</evidence>
<evidence type="ECO:0000256" key="5">
    <source>
        <dbReference type="ARBA" id="ARBA00022815"/>
    </source>
</evidence>
<dbReference type="GO" id="GO:0005576">
    <property type="term" value="C:extracellular region"/>
    <property type="evidence" value="ECO:0007669"/>
    <property type="project" value="UniProtKB-SubCell"/>
</dbReference>
<feature type="signal peptide" evidence="8">
    <location>
        <begin position="1"/>
        <end position="23"/>
    </location>
</feature>
<name>A0A8C3GND9_CAIMO</name>
<sequence length="71" mass="7320">MAPRAPLPLLLLALLLLAGATRGQHWSHGWYPGGKRDLGAPPGLQVPAPPGPCRPPPGRPLPPHPAPPPGL</sequence>
<keyword evidence="10" id="KW-1185">Reference proteome</keyword>
<keyword evidence="3" id="KW-0964">Secreted</keyword>
<keyword evidence="8" id="KW-0732">Signal</keyword>
<dbReference type="AlphaFoldDB" id="A0A8C3GND9"/>
<organism evidence="9 10">
    <name type="scientific">Cairina moschata</name>
    <name type="common">Muscovy duck</name>
    <dbReference type="NCBI Taxonomy" id="8855"/>
    <lineage>
        <taxon>Eukaryota</taxon>
        <taxon>Metazoa</taxon>
        <taxon>Chordata</taxon>
        <taxon>Craniata</taxon>
        <taxon>Vertebrata</taxon>
        <taxon>Euteleostomi</taxon>
        <taxon>Archelosauria</taxon>
        <taxon>Archosauria</taxon>
        <taxon>Dinosauria</taxon>
        <taxon>Saurischia</taxon>
        <taxon>Theropoda</taxon>
        <taxon>Coelurosauria</taxon>
        <taxon>Aves</taxon>
        <taxon>Neognathae</taxon>
        <taxon>Galloanserae</taxon>
        <taxon>Anseriformes</taxon>
        <taxon>Anatidae</taxon>
        <taxon>Anatinae</taxon>
        <taxon>Cairina</taxon>
    </lineage>
</organism>
<evidence type="ECO:0000313" key="10">
    <source>
        <dbReference type="Proteomes" id="UP000694556"/>
    </source>
</evidence>
<dbReference type="InterPro" id="IPR002012">
    <property type="entry name" value="GnRH"/>
</dbReference>
<evidence type="ECO:0000313" key="9">
    <source>
        <dbReference type="Ensembl" id="ENSCMMP00000022226.1"/>
    </source>
</evidence>
<dbReference type="Ensembl" id="ENSCMMT00000024357.1">
    <property type="protein sequence ID" value="ENSCMMP00000022226.1"/>
    <property type="gene ID" value="ENSCMMG00000013960.1"/>
</dbReference>
<dbReference type="PROSITE" id="PS00473">
    <property type="entry name" value="GNRH"/>
    <property type="match status" value="1"/>
</dbReference>
<evidence type="ECO:0000256" key="4">
    <source>
        <dbReference type="ARBA" id="ARBA00022702"/>
    </source>
</evidence>
<evidence type="ECO:0000256" key="6">
    <source>
        <dbReference type="RuleBase" id="RU000635"/>
    </source>
</evidence>
<reference evidence="9" key="1">
    <citation type="submission" date="2018-09" db="EMBL/GenBank/DDBJ databases">
        <title>Common duck and Muscovy duck high density SNP chip.</title>
        <authorList>
            <person name="Vignal A."/>
            <person name="Thebault N."/>
            <person name="Warren W.C."/>
        </authorList>
    </citation>
    <scope>NUCLEOTIDE SEQUENCE [LARGE SCALE GENOMIC DNA]</scope>
</reference>
<accession>A0A8C3GND9</accession>
<comment type="similarity">
    <text evidence="2 6">Belongs to the GnRH family.</text>
</comment>
<reference evidence="9" key="2">
    <citation type="submission" date="2025-08" db="UniProtKB">
        <authorList>
            <consortium name="Ensembl"/>
        </authorList>
    </citation>
    <scope>IDENTIFICATION</scope>
</reference>
<evidence type="ECO:0000256" key="7">
    <source>
        <dbReference type="SAM" id="MobiDB-lite"/>
    </source>
</evidence>
<keyword evidence="4 6" id="KW-0372">Hormone</keyword>
<evidence type="ECO:0000256" key="8">
    <source>
        <dbReference type="SAM" id="SignalP"/>
    </source>
</evidence>
<dbReference type="Pfam" id="PF00446">
    <property type="entry name" value="GnRH"/>
    <property type="match status" value="1"/>
</dbReference>
<feature type="compositionally biased region" description="Pro residues" evidence="7">
    <location>
        <begin position="47"/>
        <end position="71"/>
    </location>
</feature>
<evidence type="ECO:0000256" key="1">
    <source>
        <dbReference type="ARBA" id="ARBA00004613"/>
    </source>
</evidence>
<keyword evidence="5 6" id="KW-0027">Amidation</keyword>
<feature type="region of interest" description="Disordered" evidence="7">
    <location>
        <begin position="26"/>
        <end position="71"/>
    </location>
</feature>
<evidence type="ECO:0000256" key="3">
    <source>
        <dbReference type="ARBA" id="ARBA00022525"/>
    </source>
</evidence>
<protein>
    <recommendedName>
        <fullName evidence="6">Progonadoliberin</fullName>
    </recommendedName>
    <component>
        <recommendedName>
            <fullName evidence="6">Gonadoliberin</fullName>
        </recommendedName>
        <alternativeName>
            <fullName evidence="6">Gonadotropin-releasing hormone</fullName>
            <shortName evidence="6">GnRH</shortName>
        </alternativeName>
        <alternativeName>
            <fullName evidence="6">Luliberin</fullName>
        </alternativeName>
        <alternativeName>
            <fullName evidence="6">Luteinizing hormone-releasing hormone</fullName>
            <shortName evidence="6">LH-RH</shortName>
        </alternativeName>
    </component>
    <component>
        <recommendedName>
            <fullName evidence="6">GnRH-associated peptide</fullName>
        </recommendedName>
        <alternativeName>
            <fullName evidence="6">GnRH-associated peptide</fullName>
        </alternativeName>
    </component>
</protein>
<dbReference type="GO" id="GO:0005179">
    <property type="term" value="F:hormone activity"/>
    <property type="evidence" value="ECO:0007669"/>
    <property type="project" value="UniProtKB-KW"/>
</dbReference>